<dbReference type="Pfam" id="PF07714">
    <property type="entry name" value="PK_Tyr_Ser-Thr"/>
    <property type="match status" value="1"/>
</dbReference>
<evidence type="ECO:0000256" key="3">
    <source>
        <dbReference type="ARBA" id="ARBA00022741"/>
    </source>
</evidence>
<dbReference type="InterPro" id="IPR008271">
    <property type="entry name" value="Ser/Thr_kinase_AS"/>
</dbReference>
<dbReference type="SUPFAM" id="SSF50978">
    <property type="entry name" value="WD40 repeat-like"/>
    <property type="match status" value="1"/>
</dbReference>
<keyword evidence="1" id="KW-0723">Serine/threonine-protein kinase</keyword>
<dbReference type="SMART" id="SM00220">
    <property type="entry name" value="S_TKc"/>
    <property type="match status" value="1"/>
</dbReference>
<dbReference type="GO" id="GO:0005524">
    <property type="term" value="F:ATP binding"/>
    <property type="evidence" value="ECO:0007669"/>
    <property type="project" value="UniProtKB-UniRule"/>
</dbReference>
<feature type="binding site" evidence="6">
    <location>
        <position position="86"/>
    </location>
    <ligand>
        <name>ATP</name>
        <dbReference type="ChEBI" id="CHEBI:30616"/>
    </ligand>
</feature>
<proteinExistence type="predicted"/>
<dbReference type="InterPro" id="IPR036322">
    <property type="entry name" value="WD40_repeat_dom_sf"/>
</dbReference>
<dbReference type="EMBL" id="MU825406">
    <property type="protein sequence ID" value="KAJ7391344.1"/>
    <property type="molecule type" value="Genomic_DNA"/>
</dbReference>
<dbReference type="PROSITE" id="PS50011">
    <property type="entry name" value="PROTEIN_KINASE_DOM"/>
    <property type="match status" value="1"/>
</dbReference>
<reference evidence="9" key="1">
    <citation type="submission" date="2023-01" db="EMBL/GenBank/DDBJ databases">
        <title>Genome assembly of the deep-sea coral Lophelia pertusa.</title>
        <authorList>
            <person name="Herrera S."/>
            <person name="Cordes E."/>
        </authorList>
    </citation>
    <scope>NUCLEOTIDE SEQUENCE</scope>
    <source>
        <strain evidence="9">USNM1676648</strain>
        <tissue evidence="9">Polyp</tissue>
    </source>
</reference>
<evidence type="ECO:0000256" key="2">
    <source>
        <dbReference type="ARBA" id="ARBA00022679"/>
    </source>
</evidence>
<evidence type="ECO:0000313" key="10">
    <source>
        <dbReference type="Proteomes" id="UP001163046"/>
    </source>
</evidence>
<dbReference type="SUPFAM" id="SSF56112">
    <property type="entry name" value="Protein kinase-like (PK-like)"/>
    <property type="match status" value="1"/>
</dbReference>
<evidence type="ECO:0000259" key="8">
    <source>
        <dbReference type="PROSITE" id="PS50011"/>
    </source>
</evidence>
<feature type="domain" description="Protein kinase" evidence="8">
    <location>
        <begin position="54"/>
        <end position="359"/>
    </location>
</feature>
<evidence type="ECO:0000256" key="7">
    <source>
        <dbReference type="SAM" id="MobiDB-lite"/>
    </source>
</evidence>
<dbReference type="PANTHER" id="PTHR44329">
    <property type="entry name" value="SERINE/THREONINE-PROTEIN KINASE TNNI3K-RELATED"/>
    <property type="match status" value="1"/>
</dbReference>
<keyword evidence="3 6" id="KW-0547">Nucleotide-binding</keyword>
<name>A0A9X0A4B2_9CNID</name>
<dbReference type="OrthoDB" id="10252328at2759"/>
<evidence type="ECO:0000256" key="1">
    <source>
        <dbReference type="ARBA" id="ARBA00022527"/>
    </source>
</evidence>
<dbReference type="Proteomes" id="UP001163046">
    <property type="component" value="Unassembled WGS sequence"/>
</dbReference>
<feature type="region of interest" description="Disordered" evidence="7">
    <location>
        <begin position="545"/>
        <end position="569"/>
    </location>
</feature>
<accession>A0A9X0A4B2</accession>
<protein>
    <recommendedName>
        <fullName evidence="8">Protein kinase domain-containing protein</fullName>
    </recommendedName>
</protein>
<dbReference type="InterPro" id="IPR001245">
    <property type="entry name" value="Ser-Thr/Tyr_kinase_cat_dom"/>
</dbReference>
<keyword evidence="4" id="KW-0418">Kinase</keyword>
<keyword evidence="2" id="KW-0808">Transferase</keyword>
<dbReference type="Gene3D" id="3.30.200.20">
    <property type="entry name" value="Phosphorylase Kinase, domain 1"/>
    <property type="match status" value="1"/>
</dbReference>
<evidence type="ECO:0000256" key="4">
    <source>
        <dbReference type="ARBA" id="ARBA00022777"/>
    </source>
</evidence>
<evidence type="ECO:0000256" key="6">
    <source>
        <dbReference type="PROSITE-ProRule" id="PRU10141"/>
    </source>
</evidence>
<dbReference type="AlphaFoldDB" id="A0A9X0A4B2"/>
<keyword evidence="10" id="KW-1185">Reference proteome</keyword>
<organism evidence="9 10">
    <name type="scientific">Desmophyllum pertusum</name>
    <dbReference type="NCBI Taxonomy" id="174260"/>
    <lineage>
        <taxon>Eukaryota</taxon>
        <taxon>Metazoa</taxon>
        <taxon>Cnidaria</taxon>
        <taxon>Anthozoa</taxon>
        <taxon>Hexacorallia</taxon>
        <taxon>Scleractinia</taxon>
        <taxon>Caryophylliina</taxon>
        <taxon>Caryophylliidae</taxon>
        <taxon>Desmophyllum</taxon>
    </lineage>
</organism>
<dbReference type="GO" id="GO:0004674">
    <property type="term" value="F:protein serine/threonine kinase activity"/>
    <property type="evidence" value="ECO:0007669"/>
    <property type="project" value="TreeGrafter"/>
</dbReference>
<feature type="compositionally biased region" description="Basic and acidic residues" evidence="7">
    <location>
        <begin position="602"/>
        <end position="619"/>
    </location>
</feature>
<dbReference type="InterPro" id="IPR011009">
    <property type="entry name" value="Kinase-like_dom_sf"/>
</dbReference>
<comment type="caution">
    <text evidence="9">The sequence shown here is derived from an EMBL/GenBank/DDBJ whole genome shotgun (WGS) entry which is preliminary data.</text>
</comment>
<dbReference type="InterPro" id="IPR000719">
    <property type="entry name" value="Prot_kinase_dom"/>
</dbReference>
<dbReference type="InterPro" id="IPR017441">
    <property type="entry name" value="Protein_kinase_ATP_BS"/>
</dbReference>
<evidence type="ECO:0000313" key="9">
    <source>
        <dbReference type="EMBL" id="KAJ7391344.1"/>
    </source>
</evidence>
<dbReference type="InterPro" id="IPR051681">
    <property type="entry name" value="Ser/Thr_Kinases-Pseudokinases"/>
</dbReference>
<dbReference type="PROSITE" id="PS00108">
    <property type="entry name" value="PROTEIN_KINASE_ST"/>
    <property type="match status" value="1"/>
</dbReference>
<sequence length="811" mass="89656">MVIYSFEFEECVLAAYNSEPVECTVHGQLELKELAPDAMFEDIAPNMNIKASDITRGKFLGKGTFGSVFRGELRQESGDPITIAMKMPLNNEVGDEAPPEEAQMAAAAMRALRENPTMALNDAYRTVRQEMAILLPLRHQNIVSLLGYCLNPFCMVLEFAPQGALDRILANYKRAGVRLNAYVMQKCIVQCASALKYLHRHHIIYRDLKSENILVWSFPAPSGPGQLQHQVTIKLADYGISRSAALAGMKGLGGTPGFMAPEIEKYVGKELYTDKVDSFSFGMYIYELVTLHQPFNDLNPAQVKQLIVEGHRPPLTAKDKKAPVFVLDLMAWCWQQEADRRPPSHHISLLSSATEFPRLSDVITFDKQLGINCAVTAGSRVSQSRGADDRASVGSEVWLCRSELNAGIGTGKISVLSYSRARCYHKKEFFVGKSCIRVACSVGSTVWLGTESGTLHVFCAMTYKQLCQGSIRSNRYILNMIHVPRANWVLVALADGSVLAYNDNISNHYHYNDPAVETPVHELLPNRVYTGNGIPIHCMAALPLKKPQGNEPRPEVAGDSSEDSDDRNSPCDEYVCEVWCGQEKGRITILDGEELQKICTKSAEDHEPDSSSQREHSVSHIETCQTTGTTISGDDPVGRSVWVALFPGTRVFRWDALEKKIVRSVDCSQHPPRFEGPAKAKVPVRRGADPNPLSASRAQVNSLLAVDKELYIGTSFGCILVCNNLSLMVYTIIRCHDESVKHLLPLVTTPVVTPHSASEQTKALVLSCGRGYRSLGASLYGHTSYPSRRSGKTFLKSESVVLVWLADVWES</sequence>
<evidence type="ECO:0000256" key="5">
    <source>
        <dbReference type="ARBA" id="ARBA00022840"/>
    </source>
</evidence>
<dbReference type="Gene3D" id="1.10.510.10">
    <property type="entry name" value="Transferase(Phosphotransferase) domain 1"/>
    <property type="match status" value="1"/>
</dbReference>
<dbReference type="PANTHER" id="PTHR44329:SF288">
    <property type="entry name" value="MITOGEN-ACTIVATED PROTEIN KINASE KINASE KINASE 20"/>
    <property type="match status" value="1"/>
</dbReference>
<dbReference type="PROSITE" id="PS00107">
    <property type="entry name" value="PROTEIN_KINASE_ATP"/>
    <property type="match status" value="1"/>
</dbReference>
<feature type="region of interest" description="Disordered" evidence="7">
    <location>
        <begin position="601"/>
        <end position="620"/>
    </location>
</feature>
<keyword evidence="5 6" id="KW-0067">ATP-binding</keyword>
<gene>
    <name evidence="9" type="ORF">OS493_018387</name>
</gene>